<evidence type="ECO:0000256" key="4">
    <source>
        <dbReference type="SAM" id="MobiDB-lite"/>
    </source>
</evidence>
<keyword evidence="2" id="KW-0479">Metal-binding</keyword>
<dbReference type="EMBL" id="JAFEKC020000025">
    <property type="protein sequence ID" value="KAK0507031.1"/>
    <property type="molecule type" value="Genomic_DNA"/>
</dbReference>
<name>A0AA39QRE7_9LECA</name>
<dbReference type="CDD" id="cd00067">
    <property type="entry name" value="GAL4"/>
    <property type="match status" value="1"/>
</dbReference>
<evidence type="ECO:0000313" key="7">
    <source>
        <dbReference type="Proteomes" id="UP001166286"/>
    </source>
</evidence>
<dbReference type="InterPro" id="IPR001138">
    <property type="entry name" value="Zn2Cys6_DnaBD"/>
</dbReference>
<dbReference type="PROSITE" id="PS00463">
    <property type="entry name" value="ZN2_CY6_FUNGAL_1"/>
    <property type="match status" value="1"/>
</dbReference>
<evidence type="ECO:0000313" key="6">
    <source>
        <dbReference type="EMBL" id="KAK0507031.1"/>
    </source>
</evidence>
<sequence>MGGSNGNHMSSEQSQYTHRGRAIKSCLECRRRKMRCSRSQPCQNCSRFSRACVYLPYPDWPSSPLPGGLDGSSIRSNKKHEGQTHAPTRTDPQPLRDQRSPLNLSESELNLDLHVKPGESYNIAPDDAGGIGIEIGRLKITDKFGPFFTLQLARRVSFIVYPLHYLLSFFASDTHHCNVYQNAEKELLQIARALAQHNELNPPYSPQSALDSSHDDLSYYSQINKGVHQTSHVPTLETPSGLLLPASQCSQEWRNYFPSRNEIHILYHQYFVAVDPLAHLVHKPSFDRECYSLSVSSQNLNSTPAPFKALLLSICLAAAVSLSPTQSQLELGIAKQNELVAKLKVAAENALLDAKYLKTDNLQTLQAFTIYMIPQCRAEVSEPQLGLVSALVQLAKRAHLHLEPQGPSISTVERQIRRLLWHQICFLDLRTAEIFGSQPIIRDNALDTPLPLNVDDAALETSNVQSPSASRWTDATFTLLRYECYLVHRLIFEKTKEIENNMTNLDSVRRLVDRRKAAIEEKYLNRLDETIPIQHYAKVVGRLLTSVFNAMLLPSQLQDDDVTSSQREIQDTLIFSSLAICESAMLLDTATHFAPWSWYAGVYQGYCTSIFLLLEVYENPKMPRADRIGVVLDHIYGPPSVSTRERNRDILRALARYLQRHPHLRKMQPLQLTAESSAANSVMDSPLSFGMMDPSQRINDWQAEMGYDQNYGQDVIPSTVGDWWNYPAQYAIPEYPSCREMWAADFGMSAGMD</sequence>
<reference evidence="6" key="1">
    <citation type="submission" date="2023-03" db="EMBL/GenBank/DDBJ databases">
        <title>Complete genome of Cladonia borealis.</title>
        <authorList>
            <person name="Park H."/>
        </authorList>
    </citation>
    <scope>NUCLEOTIDE SEQUENCE</scope>
    <source>
        <strain evidence="6">ANT050790</strain>
    </source>
</reference>
<dbReference type="Proteomes" id="UP001166286">
    <property type="component" value="Unassembled WGS sequence"/>
</dbReference>
<proteinExistence type="predicted"/>
<dbReference type="Pfam" id="PF04082">
    <property type="entry name" value="Fungal_trans"/>
    <property type="match status" value="1"/>
</dbReference>
<dbReference type="SMART" id="SM00906">
    <property type="entry name" value="Fungal_trans"/>
    <property type="match status" value="1"/>
</dbReference>
<accession>A0AA39QRE7</accession>
<keyword evidence="7" id="KW-1185">Reference proteome</keyword>
<evidence type="ECO:0000256" key="2">
    <source>
        <dbReference type="ARBA" id="ARBA00022723"/>
    </source>
</evidence>
<dbReference type="GO" id="GO:0005634">
    <property type="term" value="C:nucleus"/>
    <property type="evidence" value="ECO:0007669"/>
    <property type="project" value="UniProtKB-SubCell"/>
</dbReference>
<dbReference type="GO" id="GO:0000981">
    <property type="term" value="F:DNA-binding transcription factor activity, RNA polymerase II-specific"/>
    <property type="evidence" value="ECO:0007669"/>
    <property type="project" value="InterPro"/>
</dbReference>
<dbReference type="GO" id="GO:0006351">
    <property type="term" value="P:DNA-templated transcription"/>
    <property type="evidence" value="ECO:0007669"/>
    <property type="project" value="InterPro"/>
</dbReference>
<dbReference type="GO" id="GO:0003677">
    <property type="term" value="F:DNA binding"/>
    <property type="evidence" value="ECO:0007669"/>
    <property type="project" value="InterPro"/>
</dbReference>
<dbReference type="PANTHER" id="PTHR31001:SF40">
    <property type="entry name" value="ZN(II)2CYS6 TRANSCRIPTION FACTOR (EUROFUNG)"/>
    <property type="match status" value="1"/>
</dbReference>
<comment type="caution">
    <text evidence="6">The sequence shown here is derived from an EMBL/GenBank/DDBJ whole genome shotgun (WGS) entry which is preliminary data.</text>
</comment>
<feature type="domain" description="Zn(2)-C6 fungal-type" evidence="5">
    <location>
        <begin position="25"/>
        <end position="54"/>
    </location>
</feature>
<evidence type="ECO:0000259" key="5">
    <source>
        <dbReference type="PROSITE" id="PS50048"/>
    </source>
</evidence>
<dbReference type="CDD" id="cd12148">
    <property type="entry name" value="fungal_TF_MHR"/>
    <property type="match status" value="1"/>
</dbReference>
<dbReference type="AlphaFoldDB" id="A0AA39QRE7"/>
<dbReference type="SUPFAM" id="SSF57701">
    <property type="entry name" value="Zn2/Cys6 DNA-binding domain"/>
    <property type="match status" value="1"/>
</dbReference>
<dbReference type="PANTHER" id="PTHR31001">
    <property type="entry name" value="UNCHARACTERIZED TRANSCRIPTIONAL REGULATORY PROTEIN"/>
    <property type="match status" value="1"/>
</dbReference>
<feature type="region of interest" description="Disordered" evidence="4">
    <location>
        <begin position="65"/>
        <end position="100"/>
    </location>
</feature>
<dbReference type="InterPro" id="IPR007219">
    <property type="entry name" value="XnlR_reg_dom"/>
</dbReference>
<comment type="subcellular location">
    <subcellularLocation>
        <location evidence="1">Nucleus</location>
    </subcellularLocation>
</comment>
<evidence type="ECO:0000256" key="3">
    <source>
        <dbReference type="ARBA" id="ARBA00023242"/>
    </source>
</evidence>
<dbReference type="SMART" id="SM00066">
    <property type="entry name" value="GAL4"/>
    <property type="match status" value="1"/>
</dbReference>
<dbReference type="Gene3D" id="4.10.240.10">
    <property type="entry name" value="Zn(2)-C6 fungal-type DNA-binding domain"/>
    <property type="match status" value="1"/>
</dbReference>
<dbReference type="PROSITE" id="PS50048">
    <property type="entry name" value="ZN2_CY6_FUNGAL_2"/>
    <property type="match status" value="1"/>
</dbReference>
<organism evidence="6 7">
    <name type="scientific">Cladonia borealis</name>
    <dbReference type="NCBI Taxonomy" id="184061"/>
    <lineage>
        <taxon>Eukaryota</taxon>
        <taxon>Fungi</taxon>
        <taxon>Dikarya</taxon>
        <taxon>Ascomycota</taxon>
        <taxon>Pezizomycotina</taxon>
        <taxon>Lecanoromycetes</taxon>
        <taxon>OSLEUM clade</taxon>
        <taxon>Lecanoromycetidae</taxon>
        <taxon>Lecanorales</taxon>
        <taxon>Lecanorineae</taxon>
        <taxon>Cladoniaceae</taxon>
        <taxon>Cladonia</taxon>
    </lineage>
</organism>
<dbReference type="InterPro" id="IPR036864">
    <property type="entry name" value="Zn2-C6_fun-type_DNA-bd_sf"/>
</dbReference>
<dbReference type="GO" id="GO:0008270">
    <property type="term" value="F:zinc ion binding"/>
    <property type="evidence" value="ECO:0007669"/>
    <property type="project" value="InterPro"/>
</dbReference>
<keyword evidence="3" id="KW-0539">Nucleus</keyword>
<dbReference type="Pfam" id="PF00172">
    <property type="entry name" value="Zn_clus"/>
    <property type="match status" value="1"/>
</dbReference>
<gene>
    <name evidence="6" type="ORF">JMJ35_010489</name>
</gene>
<dbReference type="InterPro" id="IPR050613">
    <property type="entry name" value="Sec_Metabolite_Reg"/>
</dbReference>
<protein>
    <recommendedName>
        <fullName evidence="5">Zn(2)-C6 fungal-type domain-containing protein</fullName>
    </recommendedName>
</protein>
<evidence type="ECO:0000256" key="1">
    <source>
        <dbReference type="ARBA" id="ARBA00004123"/>
    </source>
</evidence>